<gene>
    <name evidence="1" type="ORF">HOLleu_14802</name>
</gene>
<protein>
    <recommendedName>
        <fullName evidence="3">Sulfotransferase family protein</fullName>
    </recommendedName>
</protein>
<dbReference type="InterPro" id="IPR027417">
    <property type="entry name" value="P-loop_NTPase"/>
</dbReference>
<dbReference type="OrthoDB" id="416710at2759"/>
<proteinExistence type="predicted"/>
<dbReference type="Gene3D" id="3.40.50.300">
    <property type="entry name" value="P-loop containing nucleotide triphosphate hydrolases"/>
    <property type="match status" value="1"/>
</dbReference>
<dbReference type="PANTHER" id="PTHR48312">
    <property type="match status" value="1"/>
</dbReference>
<keyword evidence="2" id="KW-1185">Reference proteome</keyword>
<dbReference type="Proteomes" id="UP001152320">
    <property type="component" value="Chromosome 6"/>
</dbReference>
<reference evidence="1" key="1">
    <citation type="submission" date="2021-10" db="EMBL/GenBank/DDBJ databases">
        <title>Tropical sea cucumber genome reveals ecological adaptation and Cuvierian tubules defense mechanism.</title>
        <authorList>
            <person name="Chen T."/>
        </authorList>
    </citation>
    <scope>NUCLEOTIDE SEQUENCE</scope>
    <source>
        <strain evidence="1">Nanhai2018</strain>
        <tissue evidence="1">Muscle</tissue>
    </source>
</reference>
<name>A0A9Q1C8V5_HOLLE</name>
<evidence type="ECO:0000313" key="2">
    <source>
        <dbReference type="Proteomes" id="UP001152320"/>
    </source>
</evidence>
<dbReference type="AlphaFoldDB" id="A0A9Q1C8V5"/>
<accession>A0A9Q1C8V5</accession>
<sequence>MDLSKSLNSPPSSNRIFLWIHPRSLSTALLKCISFIEGAQVWMEPYLCCFSNILASDPSYWAKSPITSKAQPISSQFKSREVSDTESQSVFRDGNLQPVSHFTYDWVRSQLDQPLAEGRKFIFVKDSALAIHGHYDKLPNIPFRHTFLIRHPHRIAVSLRSVYVNIFHDGGNTDNIDFFTDNPNVVPSGNHDSDAMLALWNYVRTNIDPNPIVIDADDLQNHPEIILKKYCQAVGIEYHDKYLLWDASEEFVRDLYGPREQVIWGKDVRAYDKAFSSSCFVKNTTEIPKLESMSPDSQRYARRLLDGYKAMYETRIKPYE</sequence>
<organism evidence="1 2">
    <name type="scientific">Holothuria leucospilota</name>
    <name type="common">Black long sea cucumber</name>
    <name type="synonym">Mertensiothuria leucospilota</name>
    <dbReference type="NCBI Taxonomy" id="206669"/>
    <lineage>
        <taxon>Eukaryota</taxon>
        <taxon>Metazoa</taxon>
        <taxon>Echinodermata</taxon>
        <taxon>Eleutherozoa</taxon>
        <taxon>Echinozoa</taxon>
        <taxon>Holothuroidea</taxon>
        <taxon>Aspidochirotacea</taxon>
        <taxon>Aspidochirotida</taxon>
        <taxon>Holothuriidae</taxon>
        <taxon>Holothuria</taxon>
    </lineage>
</organism>
<evidence type="ECO:0000313" key="1">
    <source>
        <dbReference type="EMBL" id="KAJ8040492.1"/>
    </source>
</evidence>
<dbReference type="PANTHER" id="PTHR48312:SF1">
    <property type="entry name" value="SULFOTRANSFERASE"/>
    <property type="match status" value="1"/>
</dbReference>
<dbReference type="EMBL" id="JAIZAY010000006">
    <property type="protein sequence ID" value="KAJ8040492.1"/>
    <property type="molecule type" value="Genomic_DNA"/>
</dbReference>
<dbReference type="SUPFAM" id="SSF52540">
    <property type="entry name" value="P-loop containing nucleoside triphosphate hydrolases"/>
    <property type="match status" value="1"/>
</dbReference>
<evidence type="ECO:0008006" key="3">
    <source>
        <dbReference type="Google" id="ProtNLM"/>
    </source>
</evidence>
<comment type="caution">
    <text evidence="1">The sequence shown here is derived from an EMBL/GenBank/DDBJ whole genome shotgun (WGS) entry which is preliminary data.</text>
</comment>